<sequence length="284" mass="31449">MTVHMGCNKSPHFEKAGGGEILSGTCHKRGRKAPPTDNRCQVSPSAVTECRLALHEKPQVLLNYRELIDGNSENFDQREFVCSGCAAVTSKIRKKTAGVPSKWCGATWRGARRVLFAGATTTATDGQFLTGKVETSVDAKMLKWEMTRTTNLRTRRISSVFDGSKSRRDLYSFEEVVAAEAFQSLFSHTDGKIRDGYGEDGCERKVVEVQSELENLFGTNSKVIQNVTGHKFVAAEGPATLKHQIAIEHSFANSKIFPELPSRQPPARLLLLFPIKAFMDVIRL</sequence>
<evidence type="ECO:0000313" key="1">
    <source>
        <dbReference type="EMBL" id="KAH0812453.1"/>
    </source>
</evidence>
<dbReference type="EMBL" id="JABDTM020026042">
    <property type="protein sequence ID" value="KAH0812453.1"/>
    <property type="molecule type" value="Genomic_DNA"/>
</dbReference>
<keyword evidence="2" id="KW-1185">Reference proteome</keyword>
<comment type="caution">
    <text evidence="1">The sequence shown here is derived from an EMBL/GenBank/DDBJ whole genome shotgun (WGS) entry which is preliminary data.</text>
</comment>
<evidence type="ECO:0000313" key="2">
    <source>
        <dbReference type="Proteomes" id="UP000719412"/>
    </source>
</evidence>
<name>A0A8J6LAU7_TENMO</name>
<reference evidence="1" key="1">
    <citation type="journal article" date="2020" name="J Insects Food Feed">
        <title>The yellow mealworm (Tenebrio molitor) genome: a resource for the emerging insects as food and feed industry.</title>
        <authorList>
            <person name="Eriksson T."/>
            <person name="Andere A."/>
            <person name="Kelstrup H."/>
            <person name="Emery V."/>
            <person name="Picard C."/>
        </authorList>
    </citation>
    <scope>NUCLEOTIDE SEQUENCE</scope>
    <source>
        <strain evidence="1">Stoneville</strain>
        <tissue evidence="1">Whole head</tissue>
    </source>
</reference>
<reference evidence="1" key="2">
    <citation type="submission" date="2021-08" db="EMBL/GenBank/DDBJ databases">
        <authorList>
            <person name="Eriksson T."/>
        </authorList>
    </citation>
    <scope>NUCLEOTIDE SEQUENCE</scope>
    <source>
        <strain evidence="1">Stoneville</strain>
        <tissue evidence="1">Whole head</tissue>
    </source>
</reference>
<protein>
    <submittedName>
        <fullName evidence="1">Uncharacterized protein</fullName>
    </submittedName>
</protein>
<organism evidence="1 2">
    <name type="scientific">Tenebrio molitor</name>
    <name type="common">Yellow mealworm beetle</name>
    <dbReference type="NCBI Taxonomy" id="7067"/>
    <lineage>
        <taxon>Eukaryota</taxon>
        <taxon>Metazoa</taxon>
        <taxon>Ecdysozoa</taxon>
        <taxon>Arthropoda</taxon>
        <taxon>Hexapoda</taxon>
        <taxon>Insecta</taxon>
        <taxon>Pterygota</taxon>
        <taxon>Neoptera</taxon>
        <taxon>Endopterygota</taxon>
        <taxon>Coleoptera</taxon>
        <taxon>Polyphaga</taxon>
        <taxon>Cucujiformia</taxon>
        <taxon>Tenebrionidae</taxon>
        <taxon>Tenebrio</taxon>
    </lineage>
</organism>
<gene>
    <name evidence="1" type="ORF">GEV33_010338</name>
</gene>
<dbReference type="Proteomes" id="UP000719412">
    <property type="component" value="Unassembled WGS sequence"/>
</dbReference>
<proteinExistence type="predicted"/>
<dbReference type="AlphaFoldDB" id="A0A8J6LAU7"/>
<accession>A0A8J6LAU7</accession>